<organism evidence="7 8">
    <name type="scientific">Kineococcus mangrovi</name>
    <dbReference type="NCBI Taxonomy" id="1660183"/>
    <lineage>
        <taxon>Bacteria</taxon>
        <taxon>Bacillati</taxon>
        <taxon>Actinomycetota</taxon>
        <taxon>Actinomycetes</taxon>
        <taxon>Kineosporiales</taxon>
        <taxon>Kineosporiaceae</taxon>
        <taxon>Kineococcus</taxon>
    </lineage>
</organism>
<dbReference type="NCBIfam" id="TIGR03061">
    <property type="entry name" value="pip_yhgE_Nterm"/>
    <property type="match status" value="1"/>
</dbReference>
<feature type="transmembrane region" description="Helical" evidence="5">
    <location>
        <begin position="686"/>
        <end position="708"/>
    </location>
</feature>
<keyword evidence="3 5" id="KW-1133">Transmembrane helix</keyword>
<dbReference type="RefSeq" id="WP_370720789.1">
    <property type="nucleotide sequence ID" value="NZ_JBGGTQ010000012.1"/>
</dbReference>
<keyword evidence="4 5" id="KW-0472">Membrane</keyword>
<reference evidence="7 8" key="1">
    <citation type="submission" date="2024-07" db="EMBL/GenBank/DDBJ databases">
        <authorList>
            <person name="Thanompreechachai J."/>
            <person name="Duangmal K."/>
        </authorList>
    </citation>
    <scope>NUCLEOTIDE SEQUENCE [LARGE SCALE GENOMIC DNA]</scope>
    <source>
        <strain evidence="7 8">TBRC 1896</strain>
    </source>
</reference>
<evidence type="ECO:0000256" key="5">
    <source>
        <dbReference type="SAM" id="Phobius"/>
    </source>
</evidence>
<evidence type="ECO:0000313" key="8">
    <source>
        <dbReference type="Proteomes" id="UP001566476"/>
    </source>
</evidence>
<dbReference type="InterPro" id="IPR023908">
    <property type="entry name" value="xxxLxxG_rpt"/>
</dbReference>
<dbReference type="EMBL" id="JBGGTQ010000012">
    <property type="protein sequence ID" value="MEZ0494557.1"/>
    <property type="molecule type" value="Genomic_DNA"/>
</dbReference>
<dbReference type="Gene3D" id="1.10.287.950">
    <property type="entry name" value="Methyl-accepting chemotaxis protein"/>
    <property type="match status" value="1"/>
</dbReference>
<feature type="transmembrane region" description="Helical" evidence="5">
    <location>
        <begin position="571"/>
        <end position="596"/>
    </location>
</feature>
<dbReference type="InterPro" id="IPR013525">
    <property type="entry name" value="ABC2_TM"/>
</dbReference>
<evidence type="ECO:0000313" key="7">
    <source>
        <dbReference type="EMBL" id="MEZ0494557.1"/>
    </source>
</evidence>
<dbReference type="InterPro" id="IPR011049">
    <property type="entry name" value="Serralysin-like_metalloprot_C"/>
</dbReference>
<comment type="caution">
    <text evidence="7">The sequence shown here is derived from an EMBL/GenBank/DDBJ whole genome shotgun (WGS) entry which is preliminary data.</text>
</comment>
<comment type="subcellular location">
    <subcellularLocation>
        <location evidence="1">Membrane</location>
        <topology evidence="1">Multi-pass membrane protein</topology>
    </subcellularLocation>
</comment>
<feature type="domain" description="ABC-2 type transporter transmembrane" evidence="6">
    <location>
        <begin position="339"/>
        <end position="705"/>
    </location>
</feature>
<gene>
    <name evidence="7" type="ORF">AB2L28_20150</name>
</gene>
<feature type="transmembrane region" description="Helical" evidence="5">
    <location>
        <begin position="629"/>
        <end position="649"/>
    </location>
</feature>
<feature type="transmembrane region" description="Helical" evidence="5">
    <location>
        <begin position="21"/>
        <end position="39"/>
    </location>
</feature>
<evidence type="ECO:0000256" key="3">
    <source>
        <dbReference type="ARBA" id="ARBA00022989"/>
    </source>
</evidence>
<evidence type="ECO:0000259" key="6">
    <source>
        <dbReference type="Pfam" id="PF12698"/>
    </source>
</evidence>
<dbReference type="SUPFAM" id="SSF101967">
    <property type="entry name" value="Adhesin YadA, collagen-binding domain"/>
    <property type="match status" value="2"/>
</dbReference>
<feature type="transmembrane region" description="Helical" evidence="5">
    <location>
        <begin position="602"/>
        <end position="622"/>
    </location>
</feature>
<proteinExistence type="predicted"/>
<keyword evidence="2 5" id="KW-0812">Transmembrane</keyword>
<protein>
    <submittedName>
        <fullName evidence="7">YhgE/Pip domain-containing protein</fullName>
    </submittedName>
</protein>
<dbReference type="InterPro" id="IPR051328">
    <property type="entry name" value="T7SS_ABC-Transporter"/>
</dbReference>
<evidence type="ECO:0000256" key="1">
    <source>
        <dbReference type="ARBA" id="ARBA00004141"/>
    </source>
</evidence>
<dbReference type="PANTHER" id="PTHR43077">
    <property type="entry name" value="TRANSPORT PERMEASE YVFS-RELATED"/>
    <property type="match status" value="1"/>
</dbReference>
<dbReference type="NCBIfam" id="TIGR03057">
    <property type="entry name" value="xxxLxxG_by_4"/>
    <property type="match status" value="6"/>
</dbReference>
<evidence type="ECO:0000256" key="4">
    <source>
        <dbReference type="ARBA" id="ARBA00023136"/>
    </source>
</evidence>
<accession>A0ABV4I795</accession>
<keyword evidence="8" id="KW-1185">Reference proteome</keyword>
<dbReference type="PANTHER" id="PTHR43077:SF5">
    <property type="entry name" value="PHAGE INFECTION PROTEIN"/>
    <property type="match status" value="1"/>
</dbReference>
<dbReference type="InterPro" id="IPR017500">
    <property type="entry name" value="Phage_infect_YhgE_N"/>
</dbReference>
<name>A0ABV4I795_9ACTN</name>
<dbReference type="InterPro" id="IPR017501">
    <property type="entry name" value="Phage_infect_YhgE_C"/>
</dbReference>
<dbReference type="NCBIfam" id="TIGR03062">
    <property type="entry name" value="pip_yhgE_Cterm"/>
    <property type="match status" value="1"/>
</dbReference>
<evidence type="ECO:0000256" key="2">
    <source>
        <dbReference type="ARBA" id="ARBA00022692"/>
    </source>
</evidence>
<dbReference type="Proteomes" id="UP001566476">
    <property type="component" value="Unassembled WGS sequence"/>
</dbReference>
<sequence length="725" mass="72417">MKLTLPGLELARFRRATITRLALVAVVLVPLIYGGLYLWSNTDPVGRLSNLQAAVVNSDVPATVTGLDGSPRTVDAGQGLVDELTGPDAAAGFHWRTATEAQAAQGLRDGDYAAVLRIPSGFSAALASTGGADPQQGRLSVTTDDAENYILGQVTNTIATTIRAKVATGATTDYLENVYVAFSSIHDSLGRAADGAGQLADGARQADEGAGALVVGLGDLDAGAAQLVDGTGQLRSGSAQLADGTAQVATGADGAAGGAGQLATGLDRLRTATRDLPAQTAQLSDGASRVAAGAGRVADGADAVAAAADRALPALEEAGKLSPLVDQLLVQARQLSAANPEDENLAATVRSLEQAQQALADGSVTGIGRQVRTQVNALTTGARQLSDGASAVSTGAGQLAAAAPALQQGVAQAADGADALAAGTRRLATGARSAADGATALSAGAARVDDGATALFNGTTRARDGAGRLADGTRQLAEGAGSLQGRLADGQGEVPVYSGDAAADRAGVVAAPVAADRVKDHAVSRYSDGLAPLFVPVALWVGGMVTYMVLRAVSPRALASTASSYRAAVAGWVPGALLGVAQAVVLWLVLLLAVGIASPHPVATVAFAALVAVVFTAIHQSLNALLGGVGRLVALVLLVLQLTSAGGTYPVGTSPAFFEAIHPFLPMSYAADGLRHLVAGAAAGPVLLDAGVLAAFGVLAMGLTVLACHRRRTWTVAKLHPSLSL</sequence>
<dbReference type="Gene3D" id="3.40.1710.10">
    <property type="entry name" value="abc type-2 transporter like domain"/>
    <property type="match status" value="1"/>
</dbReference>
<dbReference type="Pfam" id="PF12698">
    <property type="entry name" value="ABC2_membrane_3"/>
    <property type="match status" value="1"/>
</dbReference>
<feature type="transmembrane region" description="Helical" evidence="5">
    <location>
        <begin position="529"/>
        <end position="550"/>
    </location>
</feature>